<dbReference type="InParanoid" id="A0A1Y2GS12"/>
<evidence type="ECO:0000256" key="3">
    <source>
        <dbReference type="ARBA" id="ARBA00022525"/>
    </source>
</evidence>
<dbReference type="GO" id="GO:0043657">
    <property type="term" value="C:host cell"/>
    <property type="evidence" value="ECO:0007669"/>
    <property type="project" value="UniProtKB-SubCell"/>
</dbReference>
<proteinExistence type="predicted"/>
<dbReference type="RefSeq" id="XP_021882839.1">
    <property type="nucleotide sequence ID" value="XM_022028676.1"/>
</dbReference>
<protein>
    <recommendedName>
        <fullName evidence="4">Crinkler effector protein N-terminal domain-containing protein</fullName>
    </recommendedName>
</protein>
<evidence type="ECO:0000313" key="5">
    <source>
        <dbReference type="EMBL" id="ORZ20930.1"/>
    </source>
</evidence>
<gene>
    <name evidence="5" type="ORF">BCR41DRAFT_394840</name>
</gene>
<dbReference type="InterPro" id="IPR045379">
    <property type="entry name" value="Crinkler_N"/>
</dbReference>
<comment type="subcellular location">
    <subcellularLocation>
        <location evidence="1">Host cell</location>
    </subcellularLocation>
    <subcellularLocation>
        <location evidence="2">Secreted</location>
    </subcellularLocation>
</comment>
<evidence type="ECO:0000256" key="2">
    <source>
        <dbReference type="ARBA" id="ARBA00004613"/>
    </source>
</evidence>
<dbReference type="Proteomes" id="UP000193648">
    <property type="component" value="Unassembled WGS sequence"/>
</dbReference>
<dbReference type="STRING" id="64571.A0A1Y2GS12"/>
<evidence type="ECO:0000313" key="6">
    <source>
        <dbReference type="Proteomes" id="UP000193648"/>
    </source>
</evidence>
<keyword evidence="6" id="KW-1185">Reference proteome</keyword>
<dbReference type="GeneID" id="33570519"/>
<dbReference type="Pfam" id="PF20147">
    <property type="entry name" value="Crinkler"/>
    <property type="match status" value="1"/>
</dbReference>
<sequence>MAAVINLLCIVDGESTAFPVDILPGKSICILKRRIKDEKHPEFADISSRRLVLWHVSLPEDGNQVNLDDIHMKREISKETRHVSDIFGAKAPGGGTIHIIVKRPQDKVLL</sequence>
<accession>A0A1Y2GS12</accession>
<dbReference type="GO" id="GO:0005576">
    <property type="term" value="C:extracellular region"/>
    <property type="evidence" value="ECO:0007669"/>
    <property type="project" value="UniProtKB-SubCell"/>
</dbReference>
<name>A0A1Y2GS12_9FUNG</name>
<evidence type="ECO:0000256" key="1">
    <source>
        <dbReference type="ARBA" id="ARBA00004340"/>
    </source>
</evidence>
<dbReference type="OrthoDB" id="2304312at2759"/>
<evidence type="ECO:0000259" key="4">
    <source>
        <dbReference type="Pfam" id="PF20147"/>
    </source>
</evidence>
<keyword evidence="3" id="KW-0964">Secreted</keyword>
<organism evidence="5 6">
    <name type="scientific">Lobosporangium transversale</name>
    <dbReference type="NCBI Taxonomy" id="64571"/>
    <lineage>
        <taxon>Eukaryota</taxon>
        <taxon>Fungi</taxon>
        <taxon>Fungi incertae sedis</taxon>
        <taxon>Mucoromycota</taxon>
        <taxon>Mortierellomycotina</taxon>
        <taxon>Mortierellomycetes</taxon>
        <taxon>Mortierellales</taxon>
        <taxon>Mortierellaceae</taxon>
        <taxon>Lobosporangium</taxon>
    </lineage>
</organism>
<reference evidence="5 6" key="1">
    <citation type="submission" date="2016-07" db="EMBL/GenBank/DDBJ databases">
        <title>Pervasive Adenine N6-methylation of Active Genes in Fungi.</title>
        <authorList>
            <consortium name="DOE Joint Genome Institute"/>
            <person name="Mondo S.J."/>
            <person name="Dannebaum R.O."/>
            <person name="Kuo R.C."/>
            <person name="Labutti K."/>
            <person name="Haridas S."/>
            <person name="Kuo A."/>
            <person name="Salamov A."/>
            <person name="Ahrendt S.R."/>
            <person name="Lipzen A."/>
            <person name="Sullivan W."/>
            <person name="Andreopoulos W.B."/>
            <person name="Clum A."/>
            <person name="Lindquist E."/>
            <person name="Daum C."/>
            <person name="Ramamoorthy G.K."/>
            <person name="Gryganskyi A."/>
            <person name="Culley D."/>
            <person name="Magnuson J.K."/>
            <person name="James T.Y."/>
            <person name="O'Malley M.A."/>
            <person name="Stajich J.E."/>
            <person name="Spatafora J.W."/>
            <person name="Visel A."/>
            <person name="Grigoriev I.V."/>
        </authorList>
    </citation>
    <scope>NUCLEOTIDE SEQUENCE [LARGE SCALE GENOMIC DNA]</scope>
    <source>
        <strain evidence="5 6">NRRL 3116</strain>
    </source>
</reference>
<dbReference type="EMBL" id="MCFF01000012">
    <property type="protein sequence ID" value="ORZ20930.1"/>
    <property type="molecule type" value="Genomic_DNA"/>
</dbReference>
<comment type="caution">
    <text evidence="5">The sequence shown here is derived from an EMBL/GenBank/DDBJ whole genome shotgun (WGS) entry which is preliminary data.</text>
</comment>
<feature type="domain" description="Crinkler effector protein N-terminal" evidence="4">
    <location>
        <begin position="5"/>
        <end position="102"/>
    </location>
</feature>
<dbReference type="AlphaFoldDB" id="A0A1Y2GS12"/>